<comment type="caution">
    <text evidence="2">The sequence shown here is derived from an EMBL/GenBank/DDBJ whole genome shotgun (WGS) entry which is preliminary data.</text>
</comment>
<dbReference type="Proteomes" id="UP001303160">
    <property type="component" value="Unassembled WGS sequence"/>
</dbReference>
<proteinExistence type="predicted"/>
<evidence type="ECO:0000313" key="3">
    <source>
        <dbReference type="Proteomes" id="UP001303160"/>
    </source>
</evidence>
<feature type="compositionally biased region" description="Basic and acidic residues" evidence="1">
    <location>
        <begin position="7"/>
        <end position="24"/>
    </location>
</feature>
<organism evidence="2 3">
    <name type="scientific">Triangularia verruculosa</name>
    <dbReference type="NCBI Taxonomy" id="2587418"/>
    <lineage>
        <taxon>Eukaryota</taxon>
        <taxon>Fungi</taxon>
        <taxon>Dikarya</taxon>
        <taxon>Ascomycota</taxon>
        <taxon>Pezizomycotina</taxon>
        <taxon>Sordariomycetes</taxon>
        <taxon>Sordariomycetidae</taxon>
        <taxon>Sordariales</taxon>
        <taxon>Podosporaceae</taxon>
        <taxon>Triangularia</taxon>
    </lineage>
</organism>
<name>A0AAN6XN72_9PEZI</name>
<feature type="region of interest" description="Disordered" evidence="1">
    <location>
        <begin position="1"/>
        <end position="75"/>
    </location>
</feature>
<gene>
    <name evidence="2" type="ORF">QBC40DRAFT_314473</name>
</gene>
<dbReference type="AlphaFoldDB" id="A0AAN6XN72"/>
<evidence type="ECO:0000313" key="2">
    <source>
        <dbReference type="EMBL" id="KAK4203898.1"/>
    </source>
</evidence>
<accession>A0AAN6XN72</accession>
<reference evidence="2" key="1">
    <citation type="journal article" date="2023" name="Mol. Phylogenet. Evol.">
        <title>Genome-scale phylogeny and comparative genomics of the fungal order Sordariales.</title>
        <authorList>
            <person name="Hensen N."/>
            <person name="Bonometti L."/>
            <person name="Westerberg I."/>
            <person name="Brannstrom I.O."/>
            <person name="Guillou S."/>
            <person name="Cros-Aarteil S."/>
            <person name="Calhoun S."/>
            <person name="Haridas S."/>
            <person name="Kuo A."/>
            <person name="Mondo S."/>
            <person name="Pangilinan J."/>
            <person name="Riley R."/>
            <person name="LaButti K."/>
            <person name="Andreopoulos B."/>
            <person name="Lipzen A."/>
            <person name="Chen C."/>
            <person name="Yan M."/>
            <person name="Daum C."/>
            <person name="Ng V."/>
            <person name="Clum A."/>
            <person name="Steindorff A."/>
            <person name="Ohm R.A."/>
            <person name="Martin F."/>
            <person name="Silar P."/>
            <person name="Natvig D.O."/>
            <person name="Lalanne C."/>
            <person name="Gautier V."/>
            <person name="Ament-Velasquez S.L."/>
            <person name="Kruys A."/>
            <person name="Hutchinson M.I."/>
            <person name="Powell A.J."/>
            <person name="Barry K."/>
            <person name="Miller A.N."/>
            <person name="Grigoriev I.V."/>
            <person name="Debuchy R."/>
            <person name="Gladieux P."/>
            <person name="Hiltunen Thoren M."/>
            <person name="Johannesson H."/>
        </authorList>
    </citation>
    <scope>NUCLEOTIDE SEQUENCE</scope>
    <source>
        <strain evidence="2">CBS 315.58</strain>
    </source>
</reference>
<protein>
    <submittedName>
        <fullName evidence="2">Uncharacterized protein</fullName>
    </submittedName>
</protein>
<feature type="compositionally biased region" description="Basic and acidic residues" evidence="1">
    <location>
        <begin position="180"/>
        <end position="199"/>
    </location>
</feature>
<sequence length="199" mass="22865">MSPQKRLKAEHGDAPESKRAKSETDDFQVSPATQSSVLAPANQPAIKPEPQTDIAIKHETEDSSTRDLNSVPVQPPLTERQAMEALGLLNRHCRIRIRKTHHLDPKSREWMAAQAEMMLAESIKHHINAGYEKFKAKECKDQAYKYALQAMQLPSISPQEYRARVEREFDEAREERRKKRIEESTQREKEGLDAKPKEV</sequence>
<reference evidence="2" key="2">
    <citation type="submission" date="2023-05" db="EMBL/GenBank/DDBJ databases">
        <authorList>
            <consortium name="Lawrence Berkeley National Laboratory"/>
            <person name="Steindorff A."/>
            <person name="Hensen N."/>
            <person name="Bonometti L."/>
            <person name="Westerberg I."/>
            <person name="Brannstrom I.O."/>
            <person name="Guillou S."/>
            <person name="Cros-Aarteil S."/>
            <person name="Calhoun S."/>
            <person name="Haridas S."/>
            <person name="Kuo A."/>
            <person name="Mondo S."/>
            <person name="Pangilinan J."/>
            <person name="Riley R."/>
            <person name="Labutti K."/>
            <person name="Andreopoulos B."/>
            <person name="Lipzen A."/>
            <person name="Chen C."/>
            <person name="Yanf M."/>
            <person name="Daum C."/>
            <person name="Ng V."/>
            <person name="Clum A."/>
            <person name="Ohm R."/>
            <person name="Martin F."/>
            <person name="Silar P."/>
            <person name="Natvig D."/>
            <person name="Lalanne C."/>
            <person name="Gautier V."/>
            <person name="Ament-Velasquez S.L."/>
            <person name="Kruys A."/>
            <person name="Hutchinson M.I."/>
            <person name="Powell A.J."/>
            <person name="Barry K."/>
            <person name="Miller A.N."/>
            <person name="Grigoriev I.V."/>
            <person name="Debuchy R."/>
            <person name="Gladieux P."/>
            <person name="Thoren M.H."/>
            <person name="Johannesson H."/>
        </authorList>
    </citation>
    <scope>NUCLEOTIDE SEQUENCE</scope>
    <source>
        <strain evidence="2">CBS 315.58</strain>
    </source>
</reference>
<keyword evidence="3" id="KW-1185">Reference proteome</keyword>
<feature type="compositionally biased region" description="Basic and acidic residues" evidence="1">
    <location>
        <begin position="55"/>
        <end position="65"/>
    </location>
</feature>
<feature type="region of interest" description="Disordered" evidence="1">
    <location>
        <begin position="165"/>
        <end position="199"/>
    </location>
</feature>
<evidence type="ECO:0000256" key="1">
    <source>
        <dbReference type="SAM" id="MobiDB-lite"/>
    </source>
</evidence>
<dbReference type="EMBL" id="MU863886">
    <property type="protein sequence ID" value="KAK4203898.1"/>
    <property type="molecule type" value="Genomic_DNA"/>
</dbReference>